<proteinExistence type="predicted"/>
<evidence type="ECO:0000256" key="1">
    <source>
        <dbReference type="SAM" id="Coils"/>
    </source>
</evidence>
<name>A0A7S2XWZ0_9STRA</name>
<gene>
    <name evidence="2" type="ORF">FJAP1339_LOCUS4128</name>
</gene>
<protein>
    <submittedName>
        <fullName evidence="2">Uncharacterized protein</fullName>
    </submittedName>
</protein>
<dbReference type="EMBL" id="HBHR01008527">
    <property type="protein sequence ID" value="CAD9861606.1"/>
    <property type="molecule type" value="Transcribed_RNA"/>
</dbReference>
<accession>A0A7S2XWZ0</accession>
<evidence type="ECO:0000313" key="2">
    <source>
        <dbReference type="EMBL" id="CAD9861606.1"/>
    </source>
</evidence>
<organism evidence="2">
    <name type="scientific">Fibrocapsa japonica</name>
    <dbReference type="NCBI Taxonomy" id="94617"/>
    <lineage>
        <taxon>Eukaryota</taxon>
        <taxon>Sar</taxon>
        <taxon>Stramenopiles</taxon>
        <taxon>Ochrophyta</taxon>
        <taxon>Raphidophyceae</taxon>
        <taxon>Chattonellales</taxon>
        <taxon>Chattonellaceae</taxon>
        <taxon>Fibrocapsa</taxon>
    </lineage>
</organism>
<keyword evidence="1" id="KW-0175">Coiled coil</keyword>
<sequence length="126" mass="14553">MDKFERTQRKKIEEFFDENNLNQPIGYDSEELKRCIADVVEIIKLKQDAVQSKFNKPKDQVQALKQELKSKIGQRAELESRLLALRQENGRLSAAIEDRASISNQAQAMLEKILHEIDRVVTPGKM</sequence>
<feature type="coiled-coil region" evidence="1">
    <location>
        <begin position="61"/>
        <end position="95"/>
    </location>
</feature>
<dbReference type="AlphaFoldDB" id="A0A7S2XWZ0"/>
<reference evidence="2" key="1">
    <citation type="submission" date="2021-01" db="EMBL/GenBank/DDBJ databases">
        <authorList>
            <person name="Corre E."/>
            <person name="Pelletier E."/>
            <person name="Niang G."/>
            <person name="Scheremetjew M."/>
            <person name="Finn R."/>
            <person name="Kale V."/>
            <person name="Holt S."/>
            <person name="Cochrane G."/>
            <person name="Meng A."/>
            <person name="Brown T."/>
            <person name="Cohen L."/>
        </authorList>
    </citation>
    <scope>NUCLEOTIDE SEQUENCE</scope>
    <source>
        <strain evidence="2">CCMP1661</strain>
    </source>
</reference>